<dbReference type="InterPro" id="IPR003197">
    <property type="entry name" value="QCR7"/>
</dbReference>
<dbReference type="PANTHER" id="PTHR12022">
    <property type="entry name" value="UBIQUINOL-CYTOCHROME C REDUCTASE COMPLEX 14 KD PROTEIN"/>
    <property type="match status" value="1"/>
</dbReference>
<dbReference type="InterPro" id="IPR036544">
    <property type="entry name" value="QCR7_sf"/>
</dbReference>
<evidence type="ECO:0000256" key="7">
    <source>
        <dbReference type="ARBA" id="ARBA00023128"/>
    </source>
</evidence>
<dbReference type="GO" id="GO:0045275">
    <property type="term" value="C:respiratory chain complex III"/>
    <property type="evidence" value="ECO:0007669"/>
    <property type="project" value="InterPro"/>
</dbReference>
<reference evidence="10" key="1">
    <citation type="submission" date="2014-01" db="EMBL/GenBank/DDBJ databases">
        <title>The genome of the white-rot fungus Pycnoporus cinnabarinus: a basidiomycete model with a versatile arsenal for lignocellulosic biomass breakdown.</title>
        <authorList>
            <person name="Levasseur A."/>
            <person name="Lomascolo A."/>
            <person name="Ruiz-Duenas F.J."/>
            <person name="Uzan E."/>
            <person name="Piumi F."/>
            <person name="Kues U."/>
            <person name="Ram A.F.J."/>
            <person name="Murat C."/>
            <person name="Haon M."/>
            <person name="Benoit I."/>
            <person name="Arfi Y."/>
            <person name="Chevret D."/>
            <person name="Drula E."/>
            <person name="Kwon M.J."/>
            <person name="Gouret P."/>
            <person name="Lesage-Meessen L."/>
            <person name="Lombard V."/>
            <person name="Mariette J."/>
            <person name="Noirot C."/>
            <person name="Park J."/>
            <person name="Patyshakuliyeva A."/>
            <person name="Wieneger R.A.B."/>
            <person name="Wosten H.A.B."/>
            <person name="Martin F."/>
            <person name="Coutinho P.M."/>
            <person name="de Vries R."/>
            <person name="Martinez A.T."/>
            <person name="Klopp C."/>
            <person name="Pontarotti P."/>
            <person name="Henrissat B."/>
            <person name="Record E."/>
        </authorList>
    </citation>
    <scope>NUCLEOTIDE SEQUENCE [LARGE SCALE GENOMIC DNA]</scope>
    <source>
        <strain evidence="10">BRFM137</strain>
    </source>
</reference>
<evidence type="ECO:0000313" key="10">
    <source>
        <dbReference type="EMBL" id="CDO74733.1"/>
    </source>
</evidence>
<evidence type="ECO:0000256" key="9">
    <source>
        <dbReference type="ARBA" id="ARBA00031684"/>
    </source>
</evidence>
<keyword evidence="6" id="KW-0249">Electron transport</keyword>
<dbReference type="EMBL" id="CCBP010000210">
    <property type="protein sequence ID" value="CDO74733.1"/>
    <property type="molecule type" value="Genomic_DNA"/>
</dbReference>
<dbReference type="AlphaFoldDB" id="A0A060SQL0"/>
<accession>A0A060SQL0</accession>
<dbReference type="SUPFAM" id="SSF81524">
    <property type="entry name" value="14 kDa protein of cytochrome bc1 complex (Ubiquinol-cytochrome c reductase)"/>
    <property type="match status" value="1"/>
</dbReference>
<dbReference type="STRING" id="5643.A0A060SQL0"/>
<evidence type="ECO:0000256" key="2">
    <source>
        <dbReference type="ARBA" id="ARBA00008554"/>
    </source>
</evidence>
<protein>
    <recommendedName>
        <fullName evidence="9">Complex III subunit 7</fullName>
    </recommendedName>
</protein>
<keyword evidence="11" id="KW-1185">Reference proteome</keyword>
<dbReference type="Gene3D" id="1.10.1090.10">
    <property type="entry name" value="Cytochrome b-c1 complex subunit 7"/>
    <property type="match status" value="1"/>
</dbReference>
<keyword evidence="5" id="KW-0999">Mitochondrion inner membrane</keyword>
<dbReference type="PANTHER" id="PTHR12022:SF0">
    <property type="entry name" value="CYTOCHROME B-C1 COMPLEX SUBUNIT 7"/>
    <property type="match status" value="1"/>
</dbReference>
<dbReference type="Pfam" id="PF02271">
    <property type="entry name" value="UCR_14kD"/>
    <property type="match status" value="1"/>
</dbReference>
<comment type="similarity">
    <text evidence="2">Belongs to the UQCRB/QCR7 family.</text>
</comment>
<dbReference type="HOGENOM" id="CLU_115154_1_0_1"/>
<keyword evidence="4" id="KW-0679">Respiratory chain</keyword>
<proteinExistence type="inferred from homology"/>
<dbReference type="GO" id="GO:0005743">
    <property type="term" value="C:mitochondrial inner membrane"/>
    <property type="evidence" value="ECO:0007669"/>
    <property type="project" value="UniProtKB-SubCell"/>
</dbReference>
<evidence type="ECO:0000256" key="3">
    <source>
        <dbReference type="ARBA" id="ARBA00022448"/>
    </source>
</evidence>
<evidence type="ECO:0000256" key="6">
    <source>
        <dbReference type="ARBA" id="ARBA00022982"/>
    </source>
</evidence>
<keyword evidence="8" id="KW-0472">Membrane</keyword>
<name>A0A060SQL0_PYCCI</name>
<keyword evidence="7" id="KW-0496">Mitochondrion</keyword>
<dbReference type="GO" id="GO:0006122">
    <property type="term" value="P:mitochondrial electron transport, ubiquinol to cytochrome c"/>
    <property type="evidence" value="ECO:0007669"/>
    <property type="project" value="InterPro"/>
</dbReference>
<comment type="subcellular location">
    <subcellularLocation>
        <location evidence="1">Mitochondrion inner membrane</location>
        <topology evidence="1">Peripheral membrane protein</topology>
        <orientation evidence="1">Matrix side</orientation>
    </subcellularLocation>
</comment>
<evidence type="ECO:0000313" key="11">
    <source>
        <dbReference type="Proteomes" id="UP000029665"/>
    </source>
</evidence>
<gene>
    <name evidence="10" type="ORF">BN946_scf184686.g4</name>
</gene>
<evidence type="ECO:0000256" key="5">
    <source>
        <dbReference type="ARBA" id="ARBA00022792"/>
    </source>
</evidence>
<evidence type="ECO:0000256" key="1">
    <source>
        <dbReference type="ARBA" id="ARBA00004443"/>
    </source>
</evidence>
<dbReference type="Proteomes" id="UP000029665">
    <property type="component" value="Unassembled WGS sequence"/>
</dbReference>
<keyword evidence="3" id="KW-0813">Transport</keyword>
<dbReference type="FunFam" id="1.10.1090.10:FF:000001">
    <property type="entry name" value="Cytochrome b-c1 complex subunit 7"/>
    <property type="match status" value="1"/>
</dbReference>
<comment type="caution">
    <text evidence="10">The sequence shown here is derived from an EMBL/GenBank/DDBJ whole genome shotgun (WGS) entry which is preliminary data.</text>
</comment>
<dbReference type="OrthoDB" id="425749at2759"/>
<sequence length="129" mass="15447">MTIAGPLGPSLAPAIRRNRSLYQWIKPIANWYANVSGYRKVGLKYDDLLVEERPDVQRALERLTPREAYDRAYRFKRASHCSVLHNILPKEEWTKPEEDVRYLKPHVEEVEREDLERRKWDSMAVERRR</sequence>
<evidence type="ECO:0000256" key="4">
    <source>
        <dbReference type="ARBA" id="ARBA00022660"/>
    </source>
</evidence>
<dbReference type="OMA" id="PLAQWYT"/>
<organism evidence="10 11">
    <name type="scientific">Pycnoporus cinnabarinus</name>
    <name type="common">Cinnabar-red polypore</name>
    <name type="synonym">Trametes cinnabarina</name>
    <dbReference type="NCBI Taxonomy" id="5643"/>
    <lineage>
        <taxon>Eukaryota</taxon>
        <taxon>Fungi</taxon>
        <taxon>Dikarya</taxon>
        <taxon>Basidiomycota</taxon>
        <taxon>Agaricomycotina</taxon>
        <taxon>Agaricomycetes</taxon>
        <taxon>Polyporales</taxon>
        <taxon>Polyporaceae</taxon>
        <taxon>Trametes</taxon>
    </lineage>
</organism>
<evidence type="ECO:0000256" key="8">
    <source>
        <dbReference type="ARBA" id="ARBA00023136"/>
    </source>
</evidence>